<accession>A0AAV4SPJ0</accession>
<sequence>MPSALLICLPTNCTEYRGGRAEQTLPPPVAHPTRDPTKRLPITHANHSVQKSRRVSAAQLFLPALCVSRNCCGCWDKFGFLNFCSI</sequence>
<dbReference type="AlphaFoldDB" id="A0AAV4SPJ0"/>
<comment type="caution">
    <text evidence="2">The sequence shown here is derived from an EMBL/GenBank/DDBJ whole genome shotgun (WGS) entry which is preliminary data.</text>
</comment>
<proteinExistence type="predicted"/>
<protein>
    <submittedName>
        <fullName evidence="2">Uncharacterized protein</fullName>
    </submittedName>
</protein>
<dbReference type="Proteomes" id="UP001054945">
    <property type="component" value="Unassembled WGS sequence"/>
</dbReference>
<organism evidence="2 3">
    <name type="scientific">Caerostris extrusa</name>
    <name type="common">Bark spider</name>
    <name type="synonym">Caerostris bankana</name>
    <dbReference type="NCBI Taxonomy" id="172846"/>
    <lineage>
        <taxon>Eukaryota</taxon>
        <taxon>Metazoa</taxon>
        <taxon>Ecdysozoa</taxon>
        <taxon>Arthropoda</taxon>
        <taxon>Chelicerata</taxon>
        <taxon>Arachnida</taxon>
        <taxon>Araneae</taxon>
        <taxon>Araneomorphae</taxon>
        <taxon>Entelegynae</taxon>
        <taxon>Araneoidea</taxon>
        <taxon>Araneidae</taxon>
        <taxon>Caerostris</taxon>
    </lineage>
</organism>
<reference evidence="2 3" key="1">
    <citation type="submission" date="2021-06" db="EMBL/GenBank/DDBJ databases">
        <title>Caerostris extrusa draft genome.</title>
        <authorList>
            <person name="Kono N."/>
            <person name="Arakawa K."/>
        </authorList>
    </citation>
    <scope>NUCLEOTIDE SEQUENCE [LARGE SCALE GENOMIC DNA]</scope>
</reference>
<evidence type="ECO:0000313" key="3">
    <source>
        <dbReference type="Proteomes" id="UP001054945"/>
    </source>
</evidence>
<evidence type="ECO:0000313" key="2">
    <source>
        <dbReference type="EMBL" id="GIY35121.1"/>
    </source>
</evidence>
<keyword evidence="3" id="KW-1185">Reference proteome</keyword>
<feature type="region of interest" description="Disordered" evidence="1">
    <location>
        <begin position="19"/>
        <end position="41"/>
    </location>
</feature>
<gene>
    <name evidence="2" type="ORF">CEXT_740351</name>
</gene>
<evidence type="ECO:0000256" key="1">
    <source>
        <dbReference type="SAM" id="MobiDB-lite"/>
    </source>
</evidence>
<dbReference type="EMBL" id="BPLR01009859">
    <property type="protein sequence ID" value="GIY35121.1"/>
    <property type="molecule type" value="Genomic_DNA"/>
</dbReference>
<name>A0AAV4SPJ0_CAEEX</name>